<sequence length="70" mass="7873">MSCTTCKLNVRQECYKMGRTILQTDGDEEEEEGGGEEEEEKGAVEEQRKKEQVGKCLIMLESNSVSVQLT</sequence>
<reference evidence="3" key="1">
    <citation type="journal article" date="2013" name="Genome Announc.">
        <title>Draft genome sequence of Botrytis cinerea BcDW1, inoculum for noble rot of grape berries.</title>
        <authorList>
            <person name="Blanco-Ulate B."/>
            <person name="Allen G."/>
            <person name="Powell A.L."/>
            <person name="Cantu D."/>
        </authorList>
    </citation>
    <scope>NUCLEOTIDE SEQUENCE [LARGE SCALE GENOMIC DNA]</scope>
    <source>
        <strain evidence="3">BcDW1</strain>
    </source>
</reference>
<evidence type="ECO:0000256" key="1">
    <source>
        <dbReference type="SAM" id="MobiDB-lite"/>
    </source>
</evidence>
<protein>
    <submittedName>
        <fullName evidence="2">Uncharacterized protein</fullName>
    </submittedName>
</protein>
<dbReference type="Proteomes" id="UP000012045">
    <property type="component" value="Unassembled WGS sequence"/>
</dbReference>
<gene>
    <name evidence="2" type="ORF">BcDW1_8041</name>
</gene>
<feature type="compositionally biased region" description="Acidic residues" evidence="1">
    <location>
        <begin position="25"/>
        <end position="40"/>
    </location>
</feature>
<dbReference type="AlphaFoldDB" id="M7TQF4"/>
<organism evidence="2 3">
    <name type="scientific">Botryotinia fuckeliana (strain BcDW1)</name>
    <name type="common">Noble rot fungus</name>
    <name type="synonym">Botrytis cinerea</name>
    <dbReference type="NCBI Taxonomy" id="1290391"/>
    <lineage>
        <taxon>Eukaryota</taxon>
        <taxon>Fungi</taxon>
        <taxon>Dikarya</taxon>
        <taxon>Ascomycota</taxon>
        <taxon>Pezizomycotina</taxon>
        <taxon>Leotiomycetes</taxon>
        <taxon>Helotiales</taxon>
        <taxon>Sclerotiniaceae</taxon>
        <taxon>Botrytis</taxon>
    </lineage>
</organism>
<feature type="region of interest" description="Disordered" evidence="1">
    <location>
        <begin position="23"/>
        <end position="47"/>
    </location>
</feature>
<proteinExistence type="predicted"/>
<name>M7TQF4_BOTF1</name>
<evidence type="ECO:0000313" key="3">
    <source>
        <dbReference type="Proteomes" id="UP000012045"/>
    </source>
</evidence>
<dbReference type="HOGENOM" id="CLU_203380_0_0_1"/>
<accession>M7TQF4</accession>
<evidence type="ECO:0000313" key="2">
    <source>
        <dbReference type="EMBL" id="EMR83354.1"/>
    </source>
</evidence>
<dbReference type="EMBL" id="KB708011">
    <property type="protein sequence ID" value="EMR83354.1"/>
    <property type="molecule type" value="Genomic_DNA"/>
</dbReference>